<keyword evidence="8" id="KW-1185">Reference proteome</keyword>
<dbReference type="EMBL" id="JAUTDP010000004">
    <property type="protein sequence ID" value="KAK3399838.1"/>
    <property type="molecule type" value="Genomic_DNA"/>
</dbReference>
<evidence type="ECO:0000256" key="5">
    <source>
        <dbReference type="SAM" id="MobiDB-lite"/>
    </source>
</evidence>
<feature type="compositionally biased region" description="Low complexity" evidence="5">
    <location>
        <begin position="209"/>
        <end position="225"/>
    </location>
</feature>
<sequence length="394" mass="41420">MVGLPNLRLLARGIIFDGPIDGFDPNISNGTCYRKSASGIKLLPSDYIACGNAALGHVGCCQINDKCLGFGTCYNKKYGTTYMAGCTDKEYQDANCPYNYYSAAVWSGMIYCEDDKKWMPCMQNDFPEYVTQSAANCETSKVCPNTDVPPVFSTYTGDPIPDVGWVSFPTGGSTLSWLVADATAVYHKPSTTSIPTITSSGDLEGSQATPTSDTVSSTSSPTSPTSVPPGPTATSSTEDSSNLSTGAIVGIGVGVGSLALLLLAGLAIFFILRRRRAGSERGQSGTSGSPNAAGDELGKESESPISPGGKPQDLHASPIVNELDPQTDRPWSFRSELHENTVTPSAFSPATTSHASFQPSPLLSEASEGQGYATGHAYKPYGGDHLHHINELPG</sequence>
<dbReference type="Gene3D" id="1.20.5.510">
    <property type="entry name" value="Single helix bin"/>
    <property type="match status" value="1"/>
</dbReference>
<protein>
    <submittedName>
        <fullName evidence="7">Uncharacterized protein</fullName>
    </submittedName>
</protein>
<evidence type="ECO:0000313" key="8">
    <source>
        <dbReference type="Proteomes" id="UP001281003"/>
    </source>
</evidence>
<feature type="compositionally biased region" description="Polar residues" evidence="5">
    <location>
        <begin position="343"/>
        <end position="361"/>
    </location>
</feature>
<feature type="compositionally biased region" description="Polar residues" evidence="5">
    <location>
        <begin position="281"/>
        <end position="290"/>
    </location>
</feature>
<feature type="transmembrane region" description="Helical" evidence="6">
    <location>
        <begin position="247"/>
        <end position="272"/>
    </location>
</feature>
<proteinExistence type="predicted"/>
<evidence type="ECO:0000256" key="6">
    <source>
        <dbReference type="SAM" id="Phobius"/>
    </source>
</evidence>
<feature type="region of interest" description="Disordered" evidence="5">
    <location>
        <begin position="343"/>
        <end position="384"/>
    </location>
</feature>
<dbReference type="GO" id="GO:0016020">
    <property type="term" value="C:membrane"/>
    <property type="evidence" value="ECO:0007669"/>
    <property type="project" value="UniProtKB-SubCell"/>
</dbReference>
<evidence type="ECO:0000256" key="2">
    <source>
        <dbReference type="ARBA" id="ARBA00022692"/>
    </source>
</evidence>
<evidence type="ECO:0000256" key="4">
    <source>
        <dbReference type="ARBA" id="ARBA00023136"/>
    </source>
</evidence>
<dbReference type="PANTHER" id="PTHR15549:SF27">
    <property type="entry name" value="CHITIN-BINDING TYPE-1 DOMAIN-CONTAINING PROTEIN"/>
    <property type="match status" value="1"/>
</dbReference>
<keyword evidence="3 6" id="KW-1133">Transmembrane helix</keyword>
<dbReference type="PANTHER" id="PTHR15549">
    <property type="entry name" value="PAIRED IMMUNOGLOBULIN-LIKE TYPE 2 RECEPTOR"/>
    <property type="match status" value="1"/>
</dbReference>
<name>A0AAE0PH08_SORBR</name>
<dbReference type="GO" id="GO:0071944">
    <property type="term" value="C:cell periphery"/>
    <property type="evidence" value="ECO:0007669"/>
    <property type="project" value="UniProtKB-ARBA"/>
</dbReference>
<reference evidence="7" key="1">
    <citation type="journal article" date="2023" name="Mol. Phylogenet. Evol.">
        <title>Genome-scale phylogeny and comparative genomics of the fungal order Sordariales.</title>
        <authorList>
            <person name="Hensen N."/>
            <person name="Bonometti L."/>
            <person name="Westerberg I."/>
            <person name="Brannstrom I.O."/>
            <person name="Guillou S."/>
            <person name="Cros-Aarteil S."/>
            <person name="Calhoun S."/>
            <person name="Haridas S."/>
            <person name="Kuo A."/>
            <person name="Mondo S."/>
            <person name="Pangilinan J."/>
            <person name="Riley R."/>
            <person name="LaButti K."/>
            <person name="Andreopoulos B."/>
            <person name="Lipzen A."/>
            <person name="Chen C."/>
            <person name="Yan M."/>
            <person name="Daum C."/>
            <person name="Ng V."/>
            <person name="Clum A."/>
            <person name="Steindorff A."/>
            <person name="Ohm R.A."/>
            <person name="Martin F."/>
            <person name="Silar P."/>
            <person name="Natvig D.O."/>
            <person name="Lalanne C."/>
            <person name="Gautier V."/>
            <person name="Ament-Velasquez S.L."/>
            <person name="Kruys A."/>
            <person name="Hutchinson M.I."/>
            <person name="Powell A.J."/>
            <person name="Barry K."/>
            <person name="Miller A.N."/>
            <person name="Grigoriev I.V."/>
            <person name="Debuchy R."/>
            <person name="Gladieux P."/>
            <person name="Hiltunen Thoren M."/>
            <person name="Johannesson H."/>
        </authorList>
    </citation>
    <scope>NUCLEOTIDE SEQUENCE</scope>
    <source>
        <strain evidence="7">FGSC 1904</strain>
    </source>
</reference>
<gene>
    <name evidence="7" type="ORF">B0T20DRAFT_350750</name>
</gene>
<evidence type="ECO:0000313" key="7">
    <source>
        <dbReference type="EMBL" id="KAK3399838.1"/>
    </source>
</evidence>
<feature type="region of interest" description="Disordered" evidence="5">
    <location>
        <begin position="195"/>
        <end position="243"/>
    </location>
</feature>
<organism evidence="7 8">
    <name type="scientific">Sordaria brevicollis</name>
    <dbReference type="NCBI Taxonomy" id="83679"/>
    <lineage>
        <taxon>Eukaryota</taxon>
        <taxon>Fungi</taxon>
        <taxon>Dikarya</taxon>
        <taxon>Ascomycota</taxon>
        <taxon>Pezizomycotina</taxon>
        <taxon>Sordariomycetes</taxon>
        <taxon>Sordariomycetidae</taxon>
        <taxon>Sordariales</taxon>
        <taxon>Sordariaceae</taxon>
        <taxon>Sordaria</taxon>
    </lineage>
</organism>
<keyword evidence="4 6" id="KW-0472">Membrane</keyword>
<comment type="subcellular location">
    <subcellularLocation>
        <location evidence="1">Membrane</location>
        <topology evidence="1">Single-pass membrane protein</topology>
    </subcellularLocation>
</comment>
<reference evidence="7" key="2">
    <citation type="submission" date="2023-07" db="EMBL/GenBank/DDBJ databases">
        <authorList>
            <consortium name="Lawrence Berkeley National Laboratory"/>
            <person name="Haridas S."/>
            <person name="Hensen N."/>
            <person name="Bonometti L."/>
            <person name="Westerberg I."/>
            <person name="Brannstrom I.O."/>
            <person name="Guillou S."/>
            <person name="Cros-Aarteil S."/>
            <person name="Calhoun S."/>
            <person name="Kuo A."/>
            <person name="Mondo S."/>
            <person name="Pangilinan J."/>
            <person name="Riley R."/>
            <person name="LaButti K."/>
            <person name="Andreopoulos B."/>
            <person name="Lipzen A."/>
            <person name="Chen C."/>
            <person name="Yanf M."/>
            <person name="Daum C."/>
            <person name="Ng V."/>
            <person name="Clum A."/>
            <person name="Steindorff A."/>
            <person name="Ohm R."/>
            <person name="Martin F."/>
            <person name="Silar P."/>
            <person name="Natvig D."/>
            <person name="Lalanne C."/>
            <person name="Gautier V."/>
            <person name="Ament-velasquez S.L."/>
            <person name="Kruys A."/>
            <person name="Hutchinson M.I."/>
            <person name="Powell A.J."/>
            <person name="Barry K."/>
            <person name="Miller A.N."/>
            <person name="Grigoriev I.V."/>
            <person name="Debuchy R."/>
            <person name="Gladieux P."/>
            <person name="Thoren M.H."/>
            <person name="Johannesson H."/>
        </authorList>
    </citation>
    <scope>NUCLEOTIDE SEQUENCE</scope>
    <source>
        <strain evidence="7">FGSC 1904</strain>
    </source>
</reference>
<dbReference type="Proteomes" id="UP001281003">
    <property type="component" value="Unassembled WGS sequence"/>
</dbReference>
<evidence type="ECO:0000256" key="1">
    <source>
        <dbReference type="ARBA" id="ARBA00004167"/>
    </source>
</evidence>
<comment type="caution">
    <text evidence="7">The sequence shown here is derived from an EMBL/GenBank/DDBJ whole genome shotgun (WGS) entry which is preliminary data.</text>
</comment>
<dbReference type="AlphaFoldDB" id="A0AAE0PH08"/>
<evidence type="ECO:0000256" key="3">
    <source>
        <dbReference type="ARBA" id="ARBA00022989"/>
    </source>
</evidence>
<accession>A0AAE0PH08</accession>
<dbReference type="InterPro" id="IPR051694">
    <property type="entry name" value="Immunoregulatory_rcpt-like"/>
</dbReference>
<keyword evidence="2 6" id="KW-0812">Transmembrane</keyword>
<feature type="region of interest" description="Disordered" evidence="5">
    <location>
        <begin position="278"/>
        <end position="317"/>
    </location>
</feature>